<dbReference type="AlphaFoldDB" id="A0A154PI19"/>
<accession>A0A154PI19</accession>
<dbReference type="PANTHER" id="PTHR47326">
    <property type="entry name" value="TRANSPOSABLE ELEMENT TC3 TRANSPOSASE-LIKE PROTEIN"/>
    <property type="match status" value="1"/>
</dbReference>
<dbReference type="Proteomes" id="UP000076502">
    <property type="component" value="Unassembled WGS sequence"/>
</dbReference>
<proteinExistence type="predicted"/>
<dbReference type="EMBL" id="KQ434918">
    <property type="protein sequence ID" value="KZC11447.1"/>
    <property type="molecule type" value="Genomic_DNA"/>
</dbReference>
<evidence type="ECO:0008006" key="3">
    <source>
        <dbReference type="Google" id="ProtNLM"/>
    </source>
</evidence>
<reference evidence="1 2" key="1">
    <citation type="submission" date="2015-07" db="EMBL/GenBank/DDBJ databases">
        <title>The genome of Dufourea novaeangliae.</title>
        <authorList>
            <person name="Pan H."/>
            <person name="Kapheim K."/>
        </authorList>
    </citation>
    <scope>NUCLEOTIDE SEQUENCE [LARGE SCALE GENOMIC DNA]</scope>
    <source>
        <strain evidence="1">0120121106</strain>
        <tissue evidence="1">Whole body</tissue>
    </source>
</reference>
<dbReference type="GO" id="GO:0003676">
    <property type="term" value="F:nucleic acid binding"/>
    <property type="evidence" value="ECO:0007669"/>
    <property type="project" value="InterPro"/>
</dbReference>
<dbReference type="STRING" id="178035.A0A154PI19"/>
<evidence type="ECO:0000313" key="1">
    <source>
        <dbReference type="EMBL" id="KZC11447.1"/>
    </source>
</evidence>
<evidence type="ECO:0000313" key="2">
    <source>
        <dbReference type="Proteomes" id="UP000076502"/>
    </source>
</evidence>
<dbReference type="Gene3D" id="3.30.420.10">
    <property type="entry name" value="Ribonuclease H-like superfamily/Ribonuclease H"/>
    <property type="match status" value="1"/>
</dbReference>
<gene>
    <name evidence="1" type="ORF">WN55_02621</name>
</gene>
<name>A0A154PI19_DUFNO</name>
<sequence length="171" mass="19958">MLAAVAHNPYNSTRQISRGSGISQSSVVRILHLDNFHPYQLSVHQKLHGRDFDKCVQFCDWLLDGCPAHYTRYLLQILNRIFPNRWIGHGSNIVWPARLPNLTSLDYLIWGTLKNEVYRKPRTTAEDMRERIISACVTINEKTLEKVLHSLVIRLRKCIDCNGQHFEHRLK</sequence>
<dbReference type="OrthoDB" id="8028904at2759"/>
<organism evidence="1 2">
    <name type="scientific">Dufourea novaeangliae</name>
    <name type="common">Sweat bee</name>
    <dbReference type="NCBI Taxonomy" id="178035"/>
    <lineage>
        <taxon>Eukaryota</taxon>
        <taxon>Metazoa</taxon>
        <taxon>Ecdysozoa</taxon>
        <taxon>Arthropoda</taxon>
        <taxon>Hexapoda</taxon>
        <taxon>Insecta</taxon>
        <taxon>Pterygota</taxon>
        <taxon>Neoptera</taxon>
        <taxon>Endopterygota</taxon>
        <taxon>Hymenoptera</taxon>
        <taxon>Apocrita</taxon>
        <taxon>Aculeata</taxon>
        <taxon>Apoidea</taxon>
        <taxon>Anthophila</taxon>
        <taxon>Halictidae</taxon>
        <taxon>Rophitinae</taxon>
        <taxon>Dufourea</taxon>
    </lineage>
</organism>
<keyword evidence="2" id="KW-1185">Reference proteome</keyword>
<dbReference type="PANTHER" id="PTHR47326:SF1">
    <property type="entry name" value="HTH PSQ-TYPE DOMAIN-CONTAINING PROTEIN"/>
    <property type="match status" value="1"/>
</dbReference>
<dbReference type="InterPro" id="IPR036397">
    <property type="entry name" value="RNaseH_sf"/>
</dbReference>
<protein>
    <recommendedName>
        <fullName evidence="3">DUF4817 domain-containing protein</fullName>
    </recommendedName>
</protein>